<feature type="domain" description="B box-type" evidence="2">
    <location>
        <begin position="46"/>
        <end position="92"/>
    </location>
</feature>
<dbReference type="InterPro" id="IPR000315">
    <property type="entry name" value="Znf_B-box"/>
</dbReference>
<dbReference type="SMART" id="SM00336">
    <property type="entry name" value="BBOX"/>
    <property type="match status" value="2"/>
</dbReference>
<dbReference type="EMBL" id="JBGMDY010000009">
    <property type="protein sequence ID" value="KAL2323126.1"/>
    <property type="molecule type" value="Genomic_DNA"/>
</dbReference>
<evidence type="ECO:0000313" key="3">
    <source>
        <dbReference type="EMBL" id="KAL2323126.1"/>
    </source>
</evidence>
<gene>
    <name evidence="3" type="ORF">Fmac_027505</name>
</gene>
<organism evidence="3 4">
    <name type="scientific">Flemingia macrophylla</name>
    <dbReference type="NCBI Taxonomy" id="520843"/>
    <lineage>
        <taxon>Eukaryota</taxon>
        <taxon>Viridiplantae</taxon>
        <taxon>Streptophyta</taxon>
        <taxon>Embryophyta</taxon>
        <taxon>Tracheophyta</taxon>
        <taxon>Spermatophyta</taxon>
        <taxon>Magnoliopsida</taxon>
        <taxon>eudicotyledons</taxon>
        <taxon>Gunneridae</taxon>
        <taxon>Pentapetalae</taxon>
        <taxon>rosids</taxon>
        <taxon>fabids</taxon>
        <taxon>Fabales</taxon>
        <taxon>Fabaceae</taxon>
        <taxon>Papilionoideae</taxon>
        <taxon>50 kb inversion clade</taxon>
        <taxon>NPAAA clade</taxon>
        <taxon>indigoferoid/millettioid clade</taxon>
        <taxon>Phaseoleae</taxon>
        <taxon>Flemingia</taxon>
    </lineage>
</organism>
<name>A0ABD1LHX7_9FABA</name>
<dbReference type="PANTHER" id="PTHR31717:SF58">
    <property type="entry name" value="ZINC FINGER PROTEIN CONSTANS-LIKE 13"/>
    <property type="match status" value="1"/>
</dbReference>
<keyword evidence="4" id="KW-1185">Reference proteome</keyword>
<dbReference type="AlphaFoldDB" id="A0ABD1LHX7"/>
<sequence length="126" mass="14061">MSGKARPCDYCGQSTALLSCRADSTKLCLSCDREVLSTNQLFSKHTHTLLCDSCDHSPATILCSTESSILCQNCDWETHNPALSSLHDRRPKPQTQSLRFKSPTQLKYVVKVSDWVVLNWSKLGVT</sequence>
<dbReference type="Pfam" id="PF00643">
    <property type="entry name" value="zf-B_box"/>
    <property type="match status" value="1"/>
</dbReference>
<keyword evidence="1" id="KW-0863">Zinc-finger</keyword>
<dbReference type="GO" id="GO:0008270">
    <property type="term" value="F:zinc ion binding"/>
    <property type="evidence" value="ECO:0007669"/>
    <property type="project" value="UniProtKB-KW"/>
</dbReference>
<dbReference type="PANTHER" id="PTHR31717">
    <property type="entry name" value="ZINC FINGER PROTEIN CONSTANS-LIKE 10"/>
    <property type="match status" value="1"/>
</dbReference>
<evidence type="ECO:0000313" key="4">
    <source>
        <dbReference type="Proteomes" id="UP001603857"/>
    </source>
</evidence>
<reference evidence="3 4" key="1">
    <citation type="submission" date="2024-08" db="EMBL/GenBank/DDBJ databases">
        <title>Insights into the chromosomal genome structure of Flemingia macrophylla.</title>
        <authorList>
            <person name="Ding Y."/>
            <person name="Zhao Y."/>
            <person name="Bi W."/>
            <person name="Wu M."/>
            <person name="Zhao G."/>
            <person name="Gong Y."/>
            <person name="Li W."/>
            <person name="Zhang P."/>
        </authorList>
    </citation>
    <scope>NUCLEOTIDE SEQUENCE [LARGE SCALE GENOMIC DNA]</scope>
    <source>
        <strain evidence="3">DYQJB</strain>
        <tissue evidence="3">Leaf</tissue>
    </source>
</reference>
<proteinExistence type="predicted"/>
<dbReference type="Proteomes" id="UP001603857">
    <property type="component" value="Unassembled WGS sequence"/>
</dbReference>
<comment type="caution">
    <text evidence="3">The sequence shown here is derived from an EMBL/GenBank/DDBJ whole genome shotgun (WGS) entry which is preliminary data.</text>
</comment>
<keyword evidence="1" id="KW-0479">Metal-binding</keyword>
<evidence type="ECO:0000259" key="2">
    <source>
        <dbReference type="PROSITE" id="PS50119"/>
    </source>
</evidence>
<dbReference type="PROSITE" id="PS50119">
    <property type="entry name" value="ZF_BBOX"/>
    <property type="match status" value="1"/>
</dbReference>
<keyword evidence="1" id="KW-0862">Zinc</keyword>
<evidence type="ECO:0000256" key="1">
    <source>
        <dbReference type="PROSITE-ProRule" id="PRU00024"/>
    </source>
</evidence>
<dbReference type="PROSITE" id="PS51257">
    <property type="entry name" value="PROKAR_LIPOPROTEIN"/>
    <property type="match status" value="1"/>
</dbReference>
<protein>
    <recommendedName>
        <fullName evidence="2">B box-type domain-containing protein</fullName>
    </recommendedName>
</protein>
<accession>A0ABD1LHX7</accession>